<evidence type="ECO:0000256" key="1">
    <source>
        <dbReference type="SAM" id="SignalP"/>
    </source>
</evidence>
<feature type="chain" id="PRO_5043967900" evidence="1">
    <location>
        <begin position="25"/>
        <end position="174"/>
    </location>
</feature>
<sequence length="174" mass="19169">MMSDQSHPITLSMLNICLLPHAISILELLQSTDNEAEAKALKTTQVPIQAMYNEGADVGLSDSQKIERLVREASSDECVSIVKEPEENRQEGFVCFHVDTRLTKTSVHSILRTSADVFGAKADCVVFIFILQVAIADAQAITTDVRLVIITSRLYPNSSSQVHLHCRGTLSPWS</sequence>
<proteinExistence type="predicted"/>
<dbReference type="AlphaFoldDB" id="A0AAW0GCR9"/>
<accession>A0AAW0GCR9</accession>
<feature type="signal peptide" evidence="1">
    <location>
        <begin position="1"/>
        <end position="24"/>
    </location>
</feature>
<keyword evidence="3" id="KW-1185">Reference proteome</keyword>
<name>A0AAW0GCR9_9APHY</name>
<organism evidence="2 3">
    <name type="scientific">Cerrena zonata</name>
    <dbReference type="NCBI Taxonomy" id="2478898"/>
    <lineage>
        <taxon>Eukaryota</taxon>
        <taxon>Fungi</taxon>
        <taxon>Dikarya</taxon>
        <taxon>Basidiomycota</taxon>
        <taxon>Agaricomycotina</taxon>
        <taxon>Agaricomycetes</taxon>
        <taxon>Polyporales</taxon>
        <taxon>Cerrenaceae</taxon>
        <taxon>Cerrena</taxon>
    </lineage>
</organism>
<gene>
    <name evidence="2" type="ORF">QCA50_007118</name>
</gene>
<evidence type="ECO:0000313" key="2">
    <source>
        <dbReference type="EMBL" id="KAK7689327.1"/>
    </source>
</evidence>
<evidence type="ECO:0000313" key="3">
    <source>
        <dbReference type="Proteomes" id="UP001385951"/>
    </source>
</evidence>
<protein>
    <submittedName>
        <fullName evidence="2">Uncharacterized protein</fullName>
    </submittedName>
</protein>
<reference evidence="2 3" key="1">
    <citation type="submission" date="2022-09" db="EMBL/GenBank/DDBJ databases">
        <authorList>
            <person name="Palmer J.M."/>
        </authorList>
    </citation>
    <scope>NUCLEOTIDE SEQUENCE [LARGE SCALE GENOMIC DNA]</scope>
    <source>
        <strain evidence="2 3">DSM 7382</strain>
    </source>
</reference>
<dbReference type="Proteomes" id="UP001385951">
    <property type="component" value="Unassembled WGS sequence"/>
</dbReference>
<dbReference type="EMBL" id="JASBNA010000008">
    <property type="protein sequence ID" value="KAK7689327.1"/>
    <property type="molecule type" value="Genomic_DNA"/>
</dbReference>
<keyword evidence="1" id="KW-0732">Signal</keyword>
<comment type="caution">
    <text evidence="2">The sequence shown here is derived from an EMBL/GenBank/DDBJ whole genome shotgun (WGS) entry which is preliminary data.</text>
</comment>